<protein>
    <submittedName>
        <fullName evidence="5">Helix-turn-helix domain-containing protein</fullName>
    </submittedName>
</protein>
<dbReference type="OrthoDB" id="511992at2"/>
<dbReference type="PROSITE" id="PS01124">
    <property type="entry name" value="HTH_ARAC_FAMILY_2"/>
    <property type="match status" value="1"/>
</dbReference>
<proteinExistence type="predicted"/>
<name>A0A1I3LJ36_9FLAO</name>
<feature type="domain" description="HTH araC/xylS-type" evidence="4">
    <location>
        <begin position="195"/>
        <end position="271"/>
    </location>
</feature>
<evidence type="ECO:0000313" key="6">
    <source>
        <dbReference type="Proteomes" id="UP000243887"/>
    </source>
</evidence>
<dbReference type="EMBL" id="FORU01000001">
    <property type="protein sequence ID" value="SFI84741.1"/>
    <property type="molecule type" value="Genomic_DNA"/>
</dbReference>
<accession>A0A1I3LJ36</accession>
<evidence type="ECO:0000256" key="3">
    <source>
        <dbReference type="ARBA" id="ARBA00023163"/>
    </source>
</evidence>
<reference evidence="6" key="1">
    <citation type="submission" date="2016-10" db="EMBL/GenBank/DDBJ databases">
        <authorList>
            <person name="Varghese N."/>
            <person name="Submissions S."/>
        </authorList>
    </citation>
    <scope>NUCLEOTIDE SEQUENCE [LARGE SCALE GENOMIC DNA]</scope>
    <source>
        <strain evidence="6">DSM 26542</strain>
    </source>
</reference>
<dbReference type="InterPro" id="IPR046532">
    <property type="entry name" value="DUF6597"/>
</dbReference>
<dbReference type="RefSeq" id="WP_090677720.1">
    <property type="nucleotide sequence ID" value="NZ_FORU01000001.1"/>
</dbReference>
<dbReference type="PANTHER" id="PTHR46796">
    <property type="entry name" value="HTH-TYPE TRANSCRIPTIONAL ACTIVATOR RHAS-RELATED"/>
    <property type="match status" value="1"/>
</dbReference>
<sequence length="271" mass="32067">MKSIVNIRQFYTPIQPAARKIGGNVNYNEFFPDVRLQKFIYCYWQLETRDKLIDEYKYRVDSDGCIDVFFELENPQENFVMGFSKTFVEFPLEDKFNYIGIRFLPAVFTQIFKINAEELNSQCENLHFIVPSLSKFIEQSFHDKLVAEELVQILDCYFLKVVYQNTIMSDSRFNTALEIILKKKGMLHIEKDIDAGISSRQLRRLFEFYIGDSAKTFSKVVRFQNILKANCLKQESKYTDLLYDSGYFDQSHFIKEFKCFYGETPSVIFNE</sequence>
<keyword evidence="2" id="KW-0238">DNA-binding</keyword>
<evidence type="ECO:0000256" key="1">
    <source>
        <dbReference type="ARBA" id="ARBA00023015"/>
    </source>
</evidence>
<gene>
    <name evidence="5" type="ORF">SAMN04487893_101357</name>
</gene>
<evidence type="ECO:0000259" key="4">
    <source>
        <dbReference type="PROSITE" id="PS01124"/>
    </source>
</evidence>
<organism evidence="5 6">
    <name type="scientific">Myroides guanonis</name>
    <dbReference type="NCBI Taxonomy" id="1150112"/>
    <lineage>
        <taxon>Bacteria</taxon>
        <taxon>Pseudomonadati</taxon>
        <taxon>Bacteroidota</taxon>
        <taxon>Flavobacteriia</taxon>
        <taxon>Flavobacteriales</taxon>
        <taxon>Flavobacteriaceae</taxon>
        <taxon>Myroides</taxon>
    </lineage>
</organism>
<keyword evidence="1" id="KW-0805">Transcription regulation</keyword>
<dbReference type="Pfam" id="PF12833">
    <property type="entry name" value="HTH_18"/>
    <property type="match status" value="1"/>
</dbReference>
<evidence type="ECO:0000313" key="5">
    <source>
        <dbReference type="EMBL" id="SFI84741.1"/>
    </source>
</evidence>
<keyword evidence="3" id="KW-0804">Transcription</keyword>
<dbReference type="Proteomes" id="UP000243887">
    <property type="component" value="Unassembled WGS sequence"/>
</dbReference>
<dbReference type="Pfam" id="PF20240">
    <property type="entry name" value="DUF6597"/>
    <property type="match status" value="1"/>
</dbReference>
<dbReference type="GO" id="GO:0043565">
    <property type="term" value="F:sequence-specific DNA binding"/>
    <property type="evidence" value="ECO:0007669"/>
    <property type="project" value="InterPro"/>
</dbReference>
<dbReference type="GO" id="GO:0003700">
    <property type="term" value="F:DNA-binding transcription factor activity"/>
    <property type="evidence" value="ECO:0007669"/>
    <property type="project" value="InterPro"/>
</dbReference>
<dbReference type="STRING" id="1150112.SAMN04487893_101357"/>
<dbReference type="InterPro" id="IPR050204">
    <property type="entry name" value="AraC_XylS_family_regulators"/>
</dbReference>
<dbReference type="PANTHER" id="PTHR46796:SF13">
    <property type="entry name" value="HTH-TYPE TRANSCRIPTIONAL ACTIVATOR RHAS"/>
    <property type="match status" value="1"/>
</dbReference>
<dbReference type="AlphaFoldDB" id="A0A1I3LJ36"/>
<keyword evidence="6" id="KW-1185">Reference proteome</keyword>
<evidence type="ECO:0000256" key="2">
    <source>
        <dbReference type="ARBA" id="ARBA00023125"/>
    </source>
</evidence>
<dbReference type="Gene3D" id="1.10.10.60">
    <property type="entry name" value="Homeodomain-like"/>
    <property type="match status" value="1"/>
</dbReference>
<dbReference type="InterPro" id="IPR018060">
    <property type="entry name" value="HTH_AraC"/>
</dbReference>